<keyword evidence="4" id="KW-0732">Signal</keyword>
<evidence type="ECO:0000259" key="12">
    <source>
        <dbReference type="Pfam" id="PF03443"/>
    </source>
</evidence>
<reference evidence="13 14" key="1">
    <citation type="journal article" date="2025" name="Microbiol. Resour. Announc.">
        <title>Draft genome sequences for Neonectria magnoliae and Neonectria punicea, canker pathogens of Liriodendron tulipifera and Acer saccharum in West Virginia.</title>
        <authorList>
            <person name="Petronek H.M."/>
            <person name="Kasson M.T."/>
            <person name="Metheny A.M."/>
            <person name="Stauder C.M."/>
            <person name="Lovett B."/>
            <person name="Lynch S.C."/>
            <person name="Garnas J.R."/>
            <person name="Kasson L.R."/>
            <person name="Stajich J.E."/>
        </authorList>
    </citation>
    <scope>NUCLEOTIDE SEQUENCE [LARGE SCALE GENOMIC DNA]</scope>
    <source>
        <strain evidence="13 14">NRRL 64651</strain>
    </source>
</reference>
<evidence type="ECO:0000256" key="6">
    <source>
        <dbReference type="ARBA" id="ARBA00023157"/>
    </source>
</evidence>
<evidence type="ECO:0000256" key="5">
    <source>
        <dbReference type="ARBA" id="ARBA00023001"/>
    </source>
</evidence>
<dbReference type="PANTHER" id="PTHR33353">
    <property type="entry name" value="PUTATIVE (AFU_ORTHOLOGUE AFUA_1G12560)-RELATED"/>
    <property type="match status" value="1"/>
</dbReference>
<keyword evidence="8" id="KW-0624">Polysaccharide degradation</keyword>
<comment type="caution">
    <text evidence="13">The sequence shown here is derived from an EMBL/GenBank/DDBJ whole genome shotgun (WGS) entry which is preliminary data.</text>
</comment>
<dbReference type="Pfam" id="PF03443">
    <property type="entry name" value="AA9"/>
    <property type="match status" value="1"/>
</dbReference>
<proteinExistence type="inferred from homology"/>
<dbReference type="PANTHER" id="PTHR33353:SF2">
    <property type="entry name" value="ENDO-BETA-1,4-GLUCANASE D"/>
    <property type="match status" value="1"/>
</dbReference>
<keyword evidence="14" id="KW-1185">Reference proteome</keyword>
<keyword evidence="7" id="KW-0119">Carbohydrate metabolism</keyword>
<keyword evidence="6" id="KW-1015">Disulfide bond</keyword>
<comment type="catalytic activity">
    <reaction evidence="10">
        <text>[(1-&gt;4)-beta-D-glucosyl]n+m + reduced acceptor + O2 = 4-dehydro-beta-D-glucosyl-[(1-&gt;4)-beta-D-glucosyl]n-1 + [(1-&gt;4)-beta-D-glucosyl]m + acceptor + H2O.</text>
        <dbReference type="EC" id="1.14.99.56"/>
    </reaction>
</comment>
<organism evidence="13 14">
    <name type="scientific">Neonectria magnoliae</name>
    <dbReference type="NCBI Taxonomy" id="2732573"/>
    <lineage>
        <taxon>Eukaryota</taxon>
        <taxon>Fungi</taxon>
        <taxon>Dikarya</taxon>
        <taxon>Ascomycota</taxon>
        <taxon>Pezizomycotina</taxon>
        <taxon>Sordariomycetes</taxon>
        <taxon>Hypocreomycetidae</taxon>
        <taxon>Hypocreales</taxon>
        <taxon>Nectriaceae</taxon>
        <taxon>Neonectria</taxon>
    </lineage>
</organism>
<evidence type="ECO:0000256" key="4">
    <source>
        <dbReference type="ARBA" id="ARBA00022729"/>
    </source>
</evidence>
<comment type="cofactor">
    <cofactor evidence="1">
        <name>Cu(2+)</name>
        <dbReference type="ChEBI" id="CHEBI:29036"/>
    </cofactor>
</comment>
<evidence type="ECO:0000256" key="9">
    <source>
        <dbReference type="ARBA" id="ARBA00044502"/>
    </source>
</evidence>
<keyword evidence="5" id="KW-0136">Cellulose degradation</keyword>
<sequence length="257" mass="27223">MASIGLSMQYIRQHTRGCIPTFREEAAISDDFRCNQGASSGNETDTYTVKVGDVVGLRQAFGAGGIEHPGHTQMYLSKAPDFVKGYDCSGDWTKVHQGLVCRQDLVAEVLQTNGGWCVWGQNYVSFTLPSTIPDGEYLLRAEQIALHGVHAGKAEFYYAFDFSVWGGLTEYDYILGIDVADGGQIQGSKNGFTGDVSVDVTGDNLAVESSAQTAEAAATTSTTVAASCAMIVDASSSVSVGILSVIETSTASKLSRG</sequence>
<feature type="domain" description="Auxiliary Activity family 9 catalytic" evidence="12">
    <location>
        <begin position="25"/>
        <end position="159"/>
    </location>
</feature>
<evidence type="ECO:0000313" key="14">
    <source>
        <dbReference type="Proteomes" id="UP001498421"/>
    </source>
</evidence>
<evidence type="ECO:0000256" key="10">
    <source>
        <dbReference type="ARBA" id="ARBA00045077"/>
    </source>
</evidence>
<dbReference type="Proteomes" id="UP001498421">
    <property type="component" value="Unassembled WGS sequence"/>
</dbReference>
<evidence type="ECO:0000256" key="2">
    <source>
        <dbReference type="ARBA" id="ARBA00004613"/>
    </source>
</evidence>
<evidence type="ECO:0000256" key="3">
    <source>
        <dbReference type="ARBA" id="ARBA00022525"/>
    </source>
</evidence>
<name>A0ABR1HSJ4_9HYPO</name>
<comment type="similarity">
    <text evidence="9">Belongs to the polysaccharide monooxygenase AA9 family.</text>
</comment>
<dbReference type="EC" id="1.14.99.56" evidence="11"/>
<comment type="subcellular location">
    <subcellularLocation>
        <location evidence="2">Secreted</location>
    </subcellularLocation>
</comment>
<evidence type="ECO:0000313" key="13">
    <source>
        <dbReference type="EMBL" id="KAK7424197.1"/>
    </source>
</evidence>
<evidence type="ECO:0000256" key="11">
    <source>
        <dbReference type="ARBA" id="ARBA00047174"/>
    </source>
</evidence>
<evidence type="ECO:0000256" key="1">
    <source>
        <dbReference type="ARBA" id="ARBA00001973"/>
    </source>
</evidence>
<dbReference type="InterPro" id="IPR049892">
    <property type="entry name" value="AA9"/>
</dbReference>
<evidence type="ECO:0000256" key="7">
    <source>
        <dbReference type="ARBA" id="ARBA00023277"/>
    </source>
</evidence>
<keyword evidence="3" id="KW-0964">Secreted</keyword>
<accession>A0ABR1HSJ4</accession>
<dbReference type="InterPro" id="IPR005103">
    <property type="entry name" value="AA9_LPMO"/>
</dbReference>
<dbReference type="EMBL" id="JAZAVK010000092">
    <property type="protein sequence ID" value="KAK7424197.1"/>
    <property type="molecule type" value="Genomic_DNA"/>
</dbReference>
<gene>
    <name evidence="13" type="ORF">QQZ08_008685</name>
</gene>
<evidence type="ECO:0000256" key="8">
    <source>
        <dbReference type="ARBA" id="ARBA00023326"/>
    </source>
</evidence>
<dbReference type="Gene3D" id="2.70.50.70">
    <property type="match status" value="1"/>
</dbReference>
<protein>
    <recommendedName>
        <fullName evidence="11">lytic cellulose monooxygenase (C4-dehydrogenating)</fullName>
        <ecNumber evidence="11">1.14.99.56</ecNumber>
    </recommendedName>
</protein>